<feature type="compositionally biased region" description="Basic and acidic residues" evidence="1">
    <location>
        <begin position="68"/>
        <end position="80"/>
    </location>
</feature>
<comment type="caution">
    <text evidence="2">The sequence shown here is derived from an EMBL/GenBank/DDBJ whole genome shotgun (WGS) entry which is preliminary data.</text>
</comment>
<protein>
    <submittedName>
        <fullName evidence="2">Uncharacterized protein</fullName>
    </submittedName>
</protein>
<evidence type="ECO:0000256" key="1">
    <source>
        <dbReference type="SAM" id="MobiDB-lite"/>
    </source>
</evidence>
<evidence type="ECO:0000313" key="3">
    <source>
        <dbReference type="Proteomes" id="UP001341840"/>
    </source>
</evidence>
<sequence>MSSKHHLLNALSVFTPNSDAEKTSLSEKFKHSHINEIGPTPQSNVEGNQCQRIDEEEVNPLANGVDSIDDHIDKSVEESNARNSRGRRNAKPWIVDVIEADGTIKPSNMTVAQAMKPLHGTKVVL</sequence>
<organism evidence="2 3">
    <name type="scientific">Stylosanthes scabra</name>
    <dbReference type="NCBI Taxonomy" id="79078"/>
    <lineage>
        <taxon>Eukaryota</taxon>
        <taxon>Viridiplantae</taxon>
        <taxon>Streptophyta</taxon>
        <taxon>Embryophyta</taxon>
        <taxon>Tracheophyta</taxon>
        <taxon>Spermatophyta</taxon>
        <taxon>Magnoliopsida</taxon>
        <taxon>eudicotyledons</taxon>
        <taxon>Gunneridae</taxon>
        <taxon>Pentapetalae</taxon>
        <taxon>rosids</taxon>
        <taxon>fabids</taxon>
        <taxon>Fabales</taxon>
        <taxon>Fabaceae</taxon>
        <taxon>Papilionoideae</taxon>
        <taxon>50 kb inversion clade</taxon>
        <taxon>dalbergioids sensu lato</taxon>
        <taxon>Dalbergieae</taxon>
        <taxon>Pterocarpus clade</taxon>
        <taxon>Stylosanthes</taxon>
    </lineage>
</organism>
<dbReference type="Proteomes" id="UP001341840">
    <property type="component" value="Unassembled WGS sequence"/>
</dbReference>
<accession>A0ABU6VB98</accession>
<dbReference type="EMBL" id="JASCZI010151183">
    <property type="protein sequence ID" value="MED6170657.1"/>
    <property type="molecule type" value="Genomic_DNA"/>
</dbReference>
<reference evidence="2 3" key="1">
    <citation type="journal article" date="2023" name="Plants (Basel)">
        <title>Bridging the Gap: Combining Genomics and Transcriptomics Approaches to Understand Stylosanthes scabra, an Orphan Legume from the Brazilian Caatinga.</title>
        <authorList>
            <person name="Ferreira-Neto J.R.C."/>
            <person name="da Silva M.D."/>
            <person name="Binneck E."/>
            <person name="de Melo N.F."/>
            <person name="da Silva R.H."/>
            <person name="de Melo A.L.T.M."/>
            <person name="Pandolfi V."/>
            <person name="Bustamante F.O."/>
            <person name="Brasileiro-Vidal A.C."/>
            <person name="Benko-Iseppon A.M."/>
        </authorList>
    </citation>
    <scope>NUCLEOTIDE SEQUENCE [LARGE SCALE GENOMIC DNA]</scope>
    <source>
        <tissue evidence="2">Leaves</tissue>
    </source>
</reference>
<name>A0ABU6VB98_9FABA</name>
<evidence type="ECO:0000313" key="2">
    <source>
        <dbReference type="EMBL" id="MED6170657.1"/>
    </source>
</evidence>
<feature type="region of interest" description="Disordered" evidence="1">
    <location>
        <begin position="62"/>
        <end position="89"/>
    </location>
</feature>
<gene>
    <name evidence="2" type="ORF">PIB30_033130</name>
</gene>
<proteinExistence type="predicted"/>
<keyword evidence="3" id="KW-1185">Reference proteome</keyword>